<keyword evidence="4" id="KW-0812">Transmembrane</keyword>
<dbReference type="Gene3D" id="3.40.50.300">
    <property type="entry name" value="P-loop containing nucleotide triphosphate hydrolases"/>
    <property type="match status" value="1"/>
</dbReference>
<gene>
    <name evidence="9" type="ORF">BaRGS_00028313</name>
</gene>
<feature type="domain" description="ABC transporter" evidence="7">
    <location>
        <begin position="20"/>
        <end position="78"/>
    </location>
</feature>
<comment type="similarity">
    <text evidence="2">Belongs to the ABC transporter superfamily. ABCG family. Eye pigment precursor importer (TC 3.A.1.204) subfamily.</text>
</comment>
<dbReference type="Pfam" id="PF00005">
    <property type="entry name" value="ABC_tran"/>
    <property type="match status" value="1"/>
</dbReference>
<organism evidence="9 10">
    <name type="scientific">Batillaria attramentaria</name>
    <dbReference type="NCBI Taxonomy" id="370345"/>
    <lineage>
        <taxon>Eukaryota</taxon>
        <taxon>Metazoa</taxon>
        <taxon>Spiralia</taxon>
        <taxon>Lophotrochozoa</taxon>
        <taxon>Mollusca</taxon>
        <taxon>Gastropoda</taxon>
        <taxon>Caenogastropoda</taxon>
        <taxon>Sorbeoconcha</taxon>
        <taxon>Cerithioidea</taxon>
        <taxon>Batillariidae</taxon>
        <taxon>Batillaria</taxon>
    </lineage>
</organism>
<evidence type="ECO:0000256" key="2">
    <source>
        <dbReference type="ARBA" id="ARBA00005814"/>
    </source>
</evidence>
<dbReference type="InterPro" id="IPR050352">
    <property type="entry name" value="ABCG_transporters"/>
</dbReference>
<dbReference type="SUPFAM" id="SSF52540">
    <property type="entry name" value="P-loop containing nucleoside triphosphate hydrolases"/>
    <property type="match status" value="1"/>
</dbReference>
<evidence type="ECO:0000313" key="10">
    <source>
        <dbReference type="Proteomes" id="UP001519460"/>
    </source>
</evidence>
<keyword evidence="10" id="KW-1185">Reference proteome</keyword>
<dbReference type="Pfam" id="PF19055">
    <property type="entry name" value="ABC2_membrane_7"/>
    <property type="match status" value="1"/>
</dbReference>
<evidence type="ECO:0000256" key="3">
    <source>
        <dbReference type="ARBA" id="ARBA00022448"/>
    </source>
</evidence>
<keyword evidence="6" id="KW-0472">Membrane</keyword>
<feature type="domain" description="ABC transporter family G" evidence="8">
    <location>
        <begin position="108"/>
        <end position="172"/>
    </location>
</feature>
<name>A0ABD0JZE6_9CAEN</name>
<evidence type="ECO:0000256" key="5">
    <source>
        <dbReference type="ARBA" id="ARBA00022989"/>
    </source>
</evidence>
<dbReference type="InterPro" id="IPR003439">
    <property type="entry name" value="ABC_transporter-like_ATP-bd"/>
</dbReference>
<comment type="subcellular location">
    <subcellularLocation>
        <location evidence="1">Membrane</location>
        <topology evidence="1">Multi-pass membrane protein</topology>
    </subcellularLocation>
</comment>
<proteinExistence type="inferred from homology"/>
<dbReference type="EMBL" id="JACVVK020000282">
    <property type="protein sequence ID" value="KAK7480394.1"/>
    <property type="molecule type" value="Genomic_DNA"/>
</dbReference>
<keyword evidence="5" id="KW-1133">Transmembrane helix</keyword>
<evidence type="ECO:0000256" key="1">
    <source>
        <dbReference type="ARBA" id="ARBA00004141"/>
    </source>
</evidence>
<dbReference type="Proteomes" id="UP001519460">
    <property type="component" value="Unassembled WGS sequence"/>
</dbReference>
<reference evidence="9 10" key="1">
    <citation type="journal article" date="2023" name="Sci. Data">
        <title>Genome assembly of the Korean intertidal mud-creeper Batillaria attramentaria.</title>
        <authorList>
            <person name="Patra A.K."/>
            <person name="Ho P.T."/>
            <person name="Jun S."/>
            <person name="Lee S.J."/>
            <person name="Kim Y."/>
            <person name="Won Y.J."/>
        </authorList>
    </citation>
    <scope>NUCLEOTIDE SEQUENCE [LARGE SCALE GENOMIC DNA]</scope>
    <source>
        <strain evidence="9">Wonlab-2016</strain>
    </source>
</reference>
<dbReference type="AlphaFoldDB" id="A0ABD0JZE6"/>
<dbReference type="PANTHER" id="PTHR48041:SF63">
    <property type="entry name" value="EARLY GENE AT 23, ISOFORM C"/>
    <property type="match status" value="1"/>
</dbReference>
<keyword evidence="3" id="KW-0813">Transport</keyword>
<evidence type="ECO:0000313" key="9">
    <source>
        <dbReference type="EMBL" id="KAK7480394.1"/>
    </source>
</evidence>
<dbReference type="GO" id="GO:0016020">
    <property type="term" value="C:membrane"/>
    <property type="evidence" value="ECO:0007669"/>
    <property type="project" value="UniProtKB-SubCell"/>
</dbReference>
<sequence>MPWLQFTTILRLPDEMSKKEKMKRMDEIIDQLDIKKCLDTIMGDAWNRGLSGGEKKRASIACELITDPAIIFMDEPTSGLDYSTASSLVRTLRTITEQQHKTVVMTIHQPSSQMFFTFHNLLLLSEGQLAYFGPCGNVINFFEEAGHKMDAHYNPADFIIEKLKEGKEVQNQIISAAKQLR</sequence>
<evidence type="ECO:0000256" key="4">
    <source>
        <dbReference type="ARBA" id="ARBA00022692"/>
    </source>
</evidence>
<protein>
    <submittedName>
        <fullName evidence="9">Uncharacterized protein</fullName>
    </submittedName>
</protein>
<dbReference type="InterPro" id="IPR043926">
    <property type="entry name" value="ABCG_dom"/>
</dbReference>
<accession>A0ABD0JZE6</accession>
<dbReference type="InterPro" id="IPR027417">
    <property type="entry name" value="P-loop_NTPase"/>
</dbReference>
<evidence type="ECO:0000256" key="6">
    <source>
        <dbReference type="ARBA" id="ARBA00023136"/>
    </source>
</evidence>
<evidence type="ECO:0000259" key="8">
    <source>
        <dbReference type="Pfam" id="PF19055"/>
    </source>
</evidence>
<dbReference type="PANTHER" id="PTHR48041">
    <property type="entry name" value="ABC TRANSPORTER G FAMILY MEMBER 28"/>
    <property type="match status" value="1"/>
</dbReference>
<evidence type="ECO:0000259" key="7">
    <source>
        <dbReference type="Pfam" id="PF00005"/>
    </source>
</evidence>
<comment type="caution">
    <text evidence="9">The sequence shown here is derived from an EMBL/GenBank/DDBJ whole genome shotgun (WGS) entry which is preliminary data.</text>
</comment>